<accession>A0ABV6LT63</accession>
<dbReference type="EMBL" id="JBHLTP010000013">
    <property type="protein sequence ID" value="MFC0525497.1"/>
    <property type="molecule type" value="Genomic_DNA"/>
</dbReference>
<protein>
    <submittedName>
        <fullName evidence="2">Tetratricopeptide repeat protein</fullName>
    </submittedName>
</protein>
<comment type="caution">
    <text evidence="2">The sequence shown here is derived from an EMBL/GenBank/DDBJ whole genome shotgun (WGS) entry which is preliminary data.</text>
</comment>
<dbReference type="Proteomes" id="UP001589836">
    <property type="component" value="Unassembled WGS sequence"/>
</dbReference>
<dbReference type="InterPro" id="IPR011990">
    <property type="entry name" value="TPR-like_helical_dom_sf"/>
</dbReference>
<keyword evidence="1" id="KW-0802">TPR repeat</keyword>
<reference evidence="2 3" key="1">
    <citation type="submission" date="2024-09" db="EMBL/GenBank/DDBJ databases">
        <authorList>
            <person name="Sun Q."/>
            <person name="Mori K."/>
        </authorList>
    </citation>
    <scope>NUCLEOTIDE SEQUENCE [LARGE SCALE GENOMIC DNA]</scope>
    <source>
        <strain evidence="2 3">NCAIM B.02529</strain>
    </source>
</reference>
<feature type="repeat" description="TPR" evidence="1">
    <location>
        <begin position="23"/>
        <end position="56"/>
    </location>
</feature>
<name>A0ABV6LT63_9BACI</name>
<dbReference type="PROSITE" id="PS50005">
    <property type="entry name" value="TPR"/>
    <property type="match status" value="1"/>
</dbReference>
<dbReference type="SUPFAM" id="SSF48452">
    <property type="entry name" value="TPR-like"/>
    <property type="match status" value="2"/>
</dbReference>
<proteinExistence type="predicted"/>
<evidence type="ECO:0000313" key="2">
    <source>
        <dbReference type="EMBL" id="MFC0525497.1"/>
    </source>
</evidence>
<dbReference type="Gene3D" id="1.25.40.10">
    <property type="entry name" value="Tetratricopeptide repeat domain"/>
    <property type="match status" value="1"/>
</dbReference>
<dbReference type="RefSeq" id="WP_377350837.1">
    <property type="nucleotide sequence ID" value="NZ_JBHLTP010000013.1"/>
</dbReference>
<dbReference type="InterPro" id="IPR019734">
    <property type="entry name" value="TPR_rpt"/>
</dbReference>
<evidence type="ECO:0000313" key="3">
    <source>
        <dbReference type="Proteomes" id="UP001589836"/>
    </source>
</evidence>
<keyword evidence="3" id="KW-1185">Reference proteome</keyword>
<evidence type="ECO:0000256" key="1">
    <source>
        <dbReference type="PROSITE-ProRule" id="PRU00339"/>
    </source>
</evidence>
<organism evidence="2 3">
    <name type="scientific">Pontibacillus salicampi</name>
    <dbReference type="NCBI Taxonomy" id="1449801"/>
    <lineage>
        <taxon>Bacteria</taxon>
        <taxon>Bacillati</taxon>
        <taxon>Bacillota</taxon>
        <taxon>Bacilli</taxon>
        <taxon>Bacillales</taxon>
        <taxon>Bacillaceae</taxon>
        <taxon>Pontibacillus</taxon>
    </lineage>
</organism>
<dbReference type="SMART" id="SM00028">
    <property type="entry name" value="TPR"/>
    <property type="match status" value="4"/>
</dbReference>
<sequence length="335" mass="39197">MQNSTKSSRGAMHPNVIPFTPEGDFYFSQGVRAFQRREFEKAIKWLTRAIEFSPKQPLYQCQLSVVHTETGNYHSANQVLMNVLAEFGHEYVDCYYLIANNYAHLGLFHDAKKYARDYLQKAPEGDFKDEAQELLNMVDIEDEDEEEFWEEEDELMRYQESAFYYMERQEWQEALPLLEEMSRLFPDYVSAKHDYATALFFSGERLEAIELEEQWKKEHPSSLHSVCNLAIFYHHAGKKEKAAEHIHALENVYPINEQQQLKVAVTLAQVGCYTSAHERFIGLPKARLKGHLSYYKWFSITAYHMGEPSRALRLWEEGCLRHPSLSEQGGPWQDS</sequence>
<gene>
    <name evidence="2" type="ORF">ACFFGV_18080</name>
</gene>